<feature type="region of interest" description="Disordered" evidence="1">
    <location>
        <begin position="57"/>
        <end position="110"/>
    </location>
</feature>
<feature type="compositionally biased region" description="Polar residues" evidence="1">
    <location>
        <begin position="70"/>
        <end position="87"/>
    </location>
</feature>
<reference evidence="2 3" key="1">
    <citation type="submission" date="2024-02" db="EMBL/GenBank/DDBJ databases">
        <title>A draft genome for the cacao thread blight pathogen Marasmius crinis-equi.</title>
        <authorList>
            <person name="Cohen S.P."/>
            <person name="Baruah I.K."/>
            <person name="Amoako-Attah I."/>
            <person name="Bukari Y."/>
            <person name="Meinhardt L.W."/>
            <person name="Bailey B.A."/>
        </authorList>
    </citation>
    <scope>NUCLEOTIDE SEQUENCE [LARGE SCALE GENOMIC DNA]</scope>
    <source>
        <strain evidence="2 3">GH-76</strain>
    </source>
</reference>
<accession>A0ABR3ETG6</accession>
<dbReference type="EMBL" id="JBAHYK010001988">
    <property type="protein sequence ID" value="KAL0566174.1"/>
    <property type="molecule type" value="Genomic_DNA"/>
</dbReference>
<keyword evidence="3" id="KW-1185">Reference proteome</keyword>
<comment type="caution">
    <text evidence="2">The sequence shown here is derived from an EMBL/GenBank/DDBJ whole genome shotgun (WGS) entry which is preliminary data.</text>
</comment>
<feature type="compositionally biased region" description="Polar residues" evidence="1">
    <location>
        <begin position="17"/>
        <end position="27"/>
    </location>
</feature>
<proteinExistence type="predicted"/>
<feature type="compositionally biased region" description="Basic and acidic residues" evidence="1">
    <location>
        <begin position="95"/>
        <end position="110"/>
    </location>
</feature>
<protein>
    <submittedName>
        <fullName evidence="2">Uncharacterized protein</fullName>
    </submittedName>
</protein>
<dbReference type="Proteomes" id="UP001465976">
    <property type="component" value="Unassembled WGS sequence"/>
</dbReference>
<evidence type="ECO:0000313" key="2">
    <source>
        <dbReference type="EMBL" id="KAL0566174.1"/>
    </source>
</evidence>
<gene>
    <name evidence="2" type="ORF">V5O48_015842</name>
</gene>
<organism evidence="2 3">
    <name type="scientific">Marasmius crinis-equi</name>
    <dbReference type="NCBI Taxonomy" id="585013"/>
    <lineage>
        <taxon>Eukaryota</taxon>
        <taxon>Fungi</taxon>
        <taxon>Dikarya</taxon>
        <taxon>Basidiomycota</taxon>
        <taxon>Agaricomycotina</taxon>
        <taxon>Agaricomycetes</taxon>
        <taxon>Agaricomycetidae</taxon>
        <taxon>Agaricales</taxon>
        <taxon>Marasmiineae</taxon>
        <taxon>Marasmiaceae</taxon>
        <taxon>Marasmius</taxon>
    </lineage>
</organism>
<sequence length="184" mass="19843">MPDSDFFRGSARPEFSGDSSFTSVGGNSTSSAVQHIFHINHPTNIFVYNYGTPSNSPIAQSRSPADDVNGSGQPHTTTPLSSLNDQAPPNDVSGEEGRNEGLDGELEHGSHASKKSEFVLFSVFFVGKKAGIEEAVEEMGTNVDFLKLNDPLSESFVLFCLHLILHSVYLSSIATISSVQLFLF</sequence>
<evidence type="ECO:0000313" key="3">
    <source>
        <dbReference type="Proteomes" id="UP001465976"/>
    </source>
</evidence>
<evidence type="ECO:0000256" key="1">
    <source>
        <dbReference type="SAM" id="MobiDB-lite"/>
    </source>
</evidence>
<feature type="region of interest" description="Disordered" evidence="1">
    <location>
        <begin position="1"/>
        <end position="27"/>
    </location>
</feature>
<name>A0ABR3ETG6_9AGAR</name>